<dbReference type="VEuPathDB" id="PlasmoDB:PGABG01_0704800"/>
<sequence length="81" mass="9591">MLSHLNNSIVLSSFFKSDIKDEDVDDKIEQTKCAAQYNILLECLDRNDRNWVKCQEPLKIFKNCYHENNKNNKNENKVTKI</sequence>
<protein>
    <recommendedName>
        <fullName evidence="5">CHCH domain-containing protein</fullName>
    </recommendedName>
</protein>
<dbReference type="RefSeq" id="XP_018642432.1">
    <property type="nucleotide sequence ID" value="XM_018784931.1"/>
</dbReference>
<evidence type="ECO:0000313" key="4">
    <source>
        <dbReference type="Proteomes" id="UP000831156"/>
    </source>
</evidence>
<name>A0A151LPX2_9APIC</name>
<evidence type="ECO:0000313" key="2">
    <source>
        <dbReference type="EMBL" id="SOV12793.1"/>
    </source>
</evidence>
<evidence type="ECO:0008006" key="5">
    <source>
        <dbReference type="Google" id="ProtNLM"/>
    </source>
</evidence>
<gene>
    <name evidence="2" type="ORF">PGABG01_0704800</name>
    <name evidence="1" type="ORF">PGSY75_0706200</name>
</gene>
<evidence type="ECO:0000313" key="1">
    <source>
        <dbReference type="EMBL" id="KYO01228.1"/>
    </source>
</evidence>
<dbReference type="VEuPathDB" id="PlasmoDB:PGSY75_0706200"/>
<proteinExistence type="predicted"/>
<dbReference type="Proteomes" id="UP000076004">
    <property type="component" value="Unassembled WGS sequence"/>
</dbReference>
<dbReference type="EMBL" id="LVLB01000008">
    <property type="protein sequence ID" value="KYO01228.1"/>
    <property type="molecule type" value="Genomic_DNA"/>
</dbReference>
<reference evidence="2" key="2">
    <citation type="submission" date="2016-09" db="EMBL/GenBank/DDBJ databases">
        <authorList>
            <consortium name="Pathogen Informatics"/>
            <person name="Sun Q."/>
            <person name="Inoue M."/>
        </authorList>
    </citation>
    <scope>NUCLEOTIDE SEQUENCE</scope>
</reference>
<dbReference type="EMBL" id="LT969430">
    <property type="protein sequence ID" value="SOV12793.1"/>
    <property type="molecule type" value="Genomic_DNA"/>
</dbReference>
<organism evidence="1 3">
    <name type="scientific">Plasmodium gaboni</name>
    <dbReference type="NCBI Taxonomy" id="647221"/>
    <lineage>
        <taxon>Eukaryota</taxon>
        <taxon>Sar</taxon>
        <taxon>Alveolata</taxon>
        <taxon>Apicomplexa</taxon>
        <taxon>Aconoidasida</taxon>
        <taxon>Haemosporida</taxon>
        <taxon>Plasmodiidae</taxon>
        <taxon>Plasmodium</taxon>
        <taxon>Plasmodium (Laverania)</taxon>
    </lineage>
</organism>
<accession>A0A151LPX2</accession>
<dbReference type="KEGG" id="pgab:PGSY75_0706200"/>
<evidence type="ECO:0000313" key="3">
    <source>
        <dbReference type="Proteomes" id="UP000076004"/>
    </source>
</evidence>
<dbReference type="OrthoDB" id="5586401at2759"/>
<dbReference type="AlphaFoldDB" id="A0A151LPX2"/>
<reference evidence="1 3" key="1">
    <citation type="journal article" date="2016" name="Nat. Commun.">
        <title>Genomes of cryptic chimpanzee Plasmodium species reveal key evolutionary events leading to human malaria.</title>
        <authorList>
            <person name="Sundararaman S.A."/>
            <person name="Plenderleith L.J."/>
            <person name="Liu W."/>
            <person name="Loy D.E."/>
            <person name="Learn G.H."/>
            <person name="Li Y."/>
            <person name="Shaw K.S."/>
            <person name="Ayouba A."/>
            <person name="Peeters M."/>
            <person name="Speede S."/>
            <person name="Shaw G.M."/>
            <person name="Bushman F.D."/>
            <person name="Brisson D."/>
            <person name="Rayner J.C."/>
            <person name="Sharp P.M."/>
            <person name="Hahn B.H."/>
        </authorList>
    </citation>
    <scope>NUCLEOTIDE SEQUENCE [LARGE SCALE GENOMIC DNA]</scope>
    <source>
        <strain evidence="1 3">SY75</strain>
    </source>
</reference>
<keyword evidence="4" id="KW-1185">Reference proteome</keyword>
<dbReference type="Proteomes" id="UP000831156">
    <property type="component" value="Chromosome 7"/>
</dbReference>
<dbReference type="GeneID" id="29775536"/>